<dbReference type="PROSITE" id="PS50072">
    <property type="entry name" value="CSA_PPIASE_2"/>
    <property type="match status" value="1"/>
</dbReference>
<dbReference type="PRINTS" id="PR00153">
    <property type="entry name" value="CSAPPISMRASE"/>
</dbReference>
<protein>
    <recommendedName>
        <fullName evidence="1">peptidylprolyl isomerase</fullName>
        <ecNumber evidence="1">5.2.1.8</ecNumber>
    </recommendedName>
</protein>
<evidence type="ECO:0000256" key="2">
    <source>
        <dbReference type="ARBA" id="ARBA00023110"/>
    </source>
</evidence>
<dbReference type="Gene3D" id="2.40.100.10">
    <property type="entry name" value="Cyclophilin-like"/>
    <property type="match status" value="1"/>
</dbReference>
<dbReference type="AlphaFoldDB" id="A0A1W1CUF6"/>
<keyword evidence="2" id="KW-0697">Rotamase</keyword>
<feature type="domain" description="PPIase cyclophilin-type" evidence="4">
    <location>
        <begin position="41"/>
        <end position="194"/>
    </location>
</feature>
<dbReference type="PANTHER" id="PTHR45625">
    <property type="entry name" value="PEPTIDYL-PROLYL CIS-TRANS ISOMERASE-RELATED"/>
    <property type="match status" value="1"/>
</dbReference>
<evidence type="ECO:0000259" key="4">
    <source>
        <dbReference type="PROSITE" id="PS50072"/>
    </source>
</evidence>
<dbReference type="InterPro" id="IPR002130">
    <property type="entry name" value="Cyclophilin-type_PPIase_dom"/>
</dbReference>
<keyword evidence="3 5" id="KW-0413">Isomerase</keyword>
<evidence type="ECO:0000256" key="1">
    <source>
        <dbReference type="ARBA" id="ARBA00013194"/>
    </source>
</evidence>
<dbReference type="InterPro" id="IPR029000">
    <property type="entry name" value="Cyclophilin-like_dom_sf"/>
</dbReference>
<dbReference type="SUPFAM" id="SSF50891">
    <property type="entry name" value="Cyclophilin-like"/>
    <property type="match status" value="1"/>
</dbReference>
<organism evidence="5">
    <name type="scientific">hydrothermal vent metagenome</name>
    <dbReference type="NCBI Taxonomy" id="652676"/>
    <lineage>
        <taxon>unclassified sequences</taxon>
        <taxon>metagenomes</taxon>
        <taxon>ecological metagenomes</taxon>
    </lineage>
</organism>
<dbReference type="InterPro" id="IPR044666">
    <property type="entry name" value="Cyclophilin_A-like"/>
</dbReference>
<gene>
    <name evidence="5" type="ORF">MNB_SM-4-820</name>
</gene>
<sequence length="199" mass="21759">MLKFTPLFLTLLLSLSIISCSSEPTQANKSAAPTTKQVNIVHPIVVLNTSEGDLEIELFSDVAPLAVENFMTHIKDGYYDGIAFHRIIKDFMIQGGDPTESGAGGESIWHKDFKDEYLNKTFDKAGILAMANRGPSTNGSQFFITTAATPWLNGHHTIFGEITADSFETLLKLNNLSVNGSKPIKRVQINKASIKSEGK</sequence>
<accession>A0A1W1CUF6</accession>
<dbReference type="GO" id="GO:0003755">
    <property type="term" value="F:peptidyl-prolyl cis-trans isomerase activity"/>
    <property type="evidence" value="ECO:0007669"/>
    <property type="project" value="UniProtKB-KW"/>
</dbReference>
<dbReference type="Pfam" id="PF00160">
    <property type="entry name" value="Pro_isomerase"/>
    <property type="match status" value="1"/>
</dbReference>
<dbReference type="PROSITE" id="PS51257">
    <property type="entry name" value="PROKAR_LIPOPROTEIN"/>
    <property type="match status" value="1"/>
</dbReference>
<name>A0A1W1CUF6_9ZZZZ</name>
<reference evidence="5" key="1">
    <citation type="submission" date="2016-10" db="EMBL/GenBank/DDBJ databases">
        <authorList>
            <person name="de Groot N.N."/>
        </authorList>
    </citation>
    <scope>NUCLEOTIDE SEQUENCE</scope>
</reference>
<proteinExistence type="predicted"/>
<dbReference type="PANTHER" id="PTHR45625:SF4">
    <property type="entry name" value="PEPTIDYLPROLYL ISOMERASE DOMAIN AND WD REPEAT-CONTAINING PROTEIN 1"/>
    <property type="match status" value="1"/>
</dbReference>
<dbReference type="EMBL" id="FPHF01000113">
    <property type="protein sequence ID" value="SFV69291.1"/>
    <property type="molecule type" value="Genomic_DNA"/>
</dbReference>
<dbReference type="EC" id="5.2.1.8" evidence="1"/>
<evidence type="ECO:0000256" key="3">
    <source>
        <dbReference type="ARBA" id="ARBA00023235"/>
    </source>
</evidence>
<evidence type="ECO:0000313" key="5">
    <source>
        <dbReference type="EMBL" id="SFV69291.1"/>
    </source>
</evidence>